<dbReference type="EMBL" id="UINC01062244">
    <property type="protein sequence ID" value="SVB88676.1"/>
    <property type="molecule type" value="Genomic_DNA"/>
</dbReference>
<accession>A0A382HMZ7</accession>
<dbReference type="PANTHER" id="PTHR45024:SF2">
    <property type="entry name" value="SCP2 DOMAIN-CONTAINING PROTEIN"/>
    <property type="match status" value="1"/>
</dbReference>
<keyword evidence="2" id="KW-0560">Oxidoreductase</keyword>
<sequence length="405" mass="42678">MDNKVAIVTGAGRGIGRAVAEDLAAHGAKILVVDPGLSLDGNVENASLADEVVEGINKAGGEAKANKLSVASFEAGEEIIKDAMDSFGRLDIVVTVAGILRDRMIFNMTEDEWHDVIDVHLTGTFSIVRHAAPIFRTQKSGRIITFSSTSGLFGNAGQANYGAAKSGIAGFTKVVGKDLGKYGVTANSIAPSADTRMTASVPEEFQTLRNNPYKESRDPRDIAPFVTYLASDYSAPINSQIFHVSGGTINQLMELRRKVTLFNPISKGRFKQEDFDSEGRGLVFGFGDKNNESNKPLDGKVAIVTGSGRGIGRGIALELSKLGANIVVNDVGASLDGSGNDNGPAQSVVEEVSELGGRAVASTSSVASVAGGQEIVDKAIEEFGRLDIVITPAGILRDRMIFNMT</sequence>
<evidence type="ECO:0000313" key="4">
    <source>
        <dbReference type="EMBL" id="SVB88676.1"/>
    </source>
</evidence>
<dbReference type="FunFam" id="3.40.50.720:FF:000173">
    <property type="entry name" value="3-oxoacyl-[acyl-carrier protein] reductase"/>
    <property type="match status" value="1"/>
</dbReference>
<feature type="domain" description="Ketoreductase" evidence="3">
    <location>
        <begin position="4"/>
        <end position="195"/>
    </location>
</feature>
<dbReference type="InterPro" id="IPR051687">
    <property type="entry name" value="Peroxisomal_Beta-Oxidation"/>
</dbReference>
<reference evidence="4" key="1">
    <citation type="submission" date="2018-05" db="EMBL/GenBank/DDBJ databases">
        <authorList>
            <person name="Lanie J.A."/>
            <person name="Ng W.-L."/>
            <person name="Kazmierczak K.M."/>
            <person name="Andrzejewski T.M."/>
            <person name="Davidsen T.M."/>
            <person name="Wayne K.J."/>
            <person name="Tettelin H."/>
            <person name="Glass J.I."/>
            <person name="Rusch D."/>
            <person name="Podicherti R."/>
            <person name="Tsui H.-C.T."/>
            <person name="Winkler M.E."/>
        </authorList>
    </citation>
    <scope>NUCLEOTIDE SEQUENCE</scope>
</reference>
<gene>
    <name evidence="4" type="ORF">METZ01_LOCUS241530</name>
</gene>
<evidence type="ECO:0000259" key="3">
    <source>
        <dbReference type="SMART" id="SM00822"/>
    </source>
</evidence>
<dbReference type="InterPro" id="IPR020904">
    <property type="entry name" value="Sc_DH/Rdtase_CS"/>
</dbReference>
<proteinExistence type="inferred from homology"/>
<organism evidence="4">
    <name type="scientific">marine metagenome</name>
    <dbReference type="NCBI Taxonomy" id="408172"/>
    <lineage>
        <taxon>unclassified sequences</taxon>
        <taxon>metagenomes</taxon>
        <taxon>ecological metagenomes</taxon>
    </lineage>
</organism>
<dbReference type="InterPro" id="IPR057326">
    <property type="entry name" value="KR_dom"/>
</dbReference>
<dbReference type="GO" id="GO:0016491">
    <property type="term" value="F:oxidoreductase activity"/>
    <property type="evidence" value="ECO:0007669"/>
    <property type="project" value="UniProtKB-KW"/>
</dbReference>
<dbReference type="PRINTS" id="PR00081">
    <property type="entry name" value="GDHRDH"/>
</dbReference>
<protein>
    <recommendedName>
        <fullName evidence="3">Ketoreductase domain-containing protein</fullName>
    </recommendedName>
</protein>
<dbReference type="PROSITE" id="PS00061">
    <property type="entry name" value="ADH_SHORT"/>
    <property type="match status" value="1"/>
</dbReference>
<dbReference type="Gene3D" id="3.40.50.720">
    <property type="entry name" value="NAD(P)-binding Rossmann-like Domain"/>
    <property type="match status" value="2"/>
</dbReference>
<dbReference type="InterPro" id="IPR036291">
    <property type="entry name" value="NAD(P)-bd_dom_sf"/>
</dbReference>
<dbReference type="PRINTS" id="PR00080">
    <property type="entry name" value="SDRFAMILY"/>
</dbReference>
<evidence type="ECO:0000256" key="1">
    <source>
        <dbReference type="ARBA" id="ARBA00006484"/>
    </source>
</evidence>
<dbReference type="AlphaFoldDB" id="A0A382HMZ7"/>
<dbReference type="Pfam" id="PF00106">
    <property type="entry name" value="adh_short"/>
    <property type="match status" value="2"/>
</dbReference>
<dbReference type="PANTHER" id="PTHR45024">
    <property type="entry name" value="DEHYDROGENASES, SHORT CHAIN"/>
    <property type="match status" value="1"/>
</dbReference>
<dbReference type="SUPFAM" id="SSF51735">
    <property type="entry name" value="NAD(P)-binding Rossmann-fold domains"/>
    <property type="match status" value="2"/>
</dbReference>
<feature type="non-terminal residue" evidence="4">
    <location>
        <position position="405"/>
    </location>
</feature>
<dbReference type="SMART" id="SM00822">
    <property type="entry name" value="PKS_KR"/>
    <property type="match status" value="1"/>
</dbReference>
<dbReference type="InterPro" id="IPR002347">
    <property type="entry name" value="SDR_fam"/>
</dbReference>
<name>A0A382HMZ7_9ZZZZ</name>
<comment type="similarity">
    <text evidence="1">Belongs to the short-chain dehydrogenases/reductases (SDR) family.</text>
</comment>
<evidence type="ECO:0000256" key="2">
    <source>
        <dbReference type="ARBA" id="ARBA00023002"/>
    </source>
</evidence>